<dbReference type="PROSITE" id="PS51833">
    <property type="entry name" value="HDOD"/>
    <property type="match status" value="1"/>
</dbReference>
<evidence type="ECO:0000313" key="3">
    <source>
        <dbReference type="Proteomes" id="UP001321825"/>
    </source>
</evidence>
<gene>
    <name evidence="2" type="ORF">MIT9_P1255</name>
</gene>
<dbReference type="SUPFAM" id="SSF109604">
    <property type="entry name" value="HD-domain/PDEase-like"/>
    <property type="match status" value="1"/>
</dbReference>
<dbReference type="InterPro" id="IPR013976">
    <property type="entry name" value="HDOD"/>
</dbReference>
<dbReference type="InterPro" id="IPR052340">
    <property type="entry name" value="RNase_Y/CdgJ"/>
</dbReference>
<protein>
    <submittedName>
        <fullName evidence="2">C-di-GMP phosphodiesterase</fullName>
        <ecNumber evidence="2">3.1.4.52</ecNumber>
    </submittedName>
</protein>
<dbReference type="EMBL" id="AP024714">
    <property type="protein sequence ID" value="BCX81677.1"/>
    <property type="molecule type" value="Genomic_DNA"/>
</dbReference>
<dbReference type="InterPro" id="IPR035919">
    <property type="entry name" value="EAL_sf"/>
</dbReference>
<accession>A0AAU9C027</accession>
<keyword evidence="3" id="KW-1185">Reference proteome</keyword>
<proteinExistence type="predicted"/>
<dbReference type="PANTHER" id="PTHR33525:SF4">
    <property type="entry name" value="CYCLIC DI-GMP PHOSPHODIESTERASE CDGJ"/>
    <property type="match status" value="1"/>
</dbReference>
<dbReference type="PANTHER" id="PTHR33525">
    <property type="match status" value="1"/>
</dbReference>
<dbReference type="KEGG" id="mcau:MIT9_P1255"/>
<dbReference type="PIRSF" id="PIRSF003180">
    <property type="entry name" value="DiGMPpdiest_YuxH"/>
    <property type="match status" value="1"/>
</dbReference>
<organism evidence="2 3">
    <name type="scientific">Methylomarinovum caldicuralii</name>
    <dbReference type="NCBI Taxonomy" id="438856"/>
    <lineage>
        <taxon>Bacteria</taxon>
        <taxon>Pseudomonadati</taxon>
        <taxon>Pseudomonadota</taxon>
        <taxon>Gammaproteobacteria</taxon>
        <taxon>Methylococcales</taxon>
        <taxon>Methylothermaceae</taxon>
        <taxon>Methylomarinovum</taxon>
    </lineage>
</organism>
<name>A0AAU9C027_9GAMM</name>
<dbReference type="Pfam" id="PF08668">
    <property type="entry name" value="HDOD"/>
    <property type="match status" value="1"/>
</dbReference>
<reference evidence="3" key="1">
    <citation type="journal article" date="2024" name="Int. J. Syst. Evol. Microbiol.">
        <title>Methylomarinovum tepidoasis sp. nov., a moderately thermophilic methanotroph of the family Methylothermaceae isolated from a deep-sea hydrothermal field.</title>
        <authorList>
            <person name="Hirayama H."/>
            <person name="Takaki Y."/>
            <person name="Abe M."/>
            <person name="Miyazaki M."/>
            <person name="Uematsu K."/>
            <person name="Matsui Y."/>
            <person name="Takai K."/>
        </authorList>
    </citation>
    <scope>NUCLEOTIDE SEQUENCE [LARGE SCALE GENOMIC DNA]</scope>
    <source>
        <strain evidence="3">IT-9</strain>
    </source>
</reference>
<dbReference type="InterPro" id="IPR014408">
    <property type="entry name" value="dGMP_Pdiesterase_EAL/HD-GYP"/>
</dbReference>
<keyword evidence="2" id="KW-0378">Hydrolase</keyword>
<evidence type="ECO:0000259" key="1">
    <source>
        <dbReference type="PROSITE" id="PS51833"/>
    </source>
</evidence>
<dbReference type="Proteomes" id="UP001321825">
    <property type="component" value="Chromosome"/>
</dbReference>
<sequence length="399" mass="44959">MLPGFIGRVPVYDRALNLFAYELRPCSLTVENDTASEAKLQKLWQSLRLERLTGGRPGLVPFTPALEAQLQAHAWQKEAVIITLPGELLDRYPKETLQRWTEEGYMLAVRHDRYDATLAADLEFARLWAMDASHLEEFIPHLDALHRHGLELLVRDIETRQQYDRAFDAGCDYFQGHYFECPRFIHGTQLPANRLAVLHLIARLNDPDIRIEEVETLVSQDMTLSYKLLRLINSAFYGLPKQVDSIRRAVVFLGLDRIRHWAIVIAVNAIDYKPREPLVTALVRAQTCARIAARLGRSDVEACYIAGLFSLLDAIMDAPMTEILANLSLAEEIEQALLYGAGPIGPVLQTVLQLENGLCHKIPLPDLDLSQAMSAYLEAIEEAEAVRRVLEDQNNGGTA</sequence>
<dbReference type="Gene3D" id="3.20.20.450">
    <property type="entry name" value="EAL domain"/>
    <property type="match status" value="1"/>
</dbReference>
<dbReference type="SUPFAM" id="SSF141868">
    <property type="entry name" value="EAL domain-like"/>
    <property type="match status" value="1"/>
</dbReference>
<evidence type="ECO:0000313" key="2">
    <source>
        <dbReference type="EMBL" id="BCX81677.1"/>
    </source>
</evidence>
<feature type="domain" description="HDOD" evidence="1">
    <location>
        <begin position="190"/>
        <end position="378"/>
    </location>
</feature>
<dbReference type="Gene3D" id="1.10.3210.10">
    <property type="entry name" value="Hypothetical protein af1432"/>
    <property type="match status" value="1"/>
</dbReference>
<dbReference type="GO" id="GO:0071111">
    <property type="term" value="F:cyclic-guanylate-specific phosphodiesterase activity"/>
    <property type="evidence" value="ECO:0007669"/>
    <property type="project" value="UniProtKB-EC"/>
</dbReference>
<dbReference type="AlphaFoldDB" id="A0AAU9C027"/>
<dbReference type="RefSeq" id="WP_317706589.1">
    <property type="nucleotide sequence ID" value="NZ_AP024714.1"/>
</dbReference>
<dbReference type="EC" id="3.1.4.52" evidence="2"/>